<dbReference type="GO" id="GO:0004029">
    <property type="term" value="F:aldehyde dehydrogenase (NAD+) activity"/>
    <property type="evidence" value="ECO:0007669"/>
    <property type="project" value="TreeGrafter"/>
</dbReference>
<reference evidence="2 3" key="1">
    <citation type="submission" date="2016-10" db="EMBL/GenBank/DDBJ databases">
        <authorList>
            <person name="de Groot N.N."/>
        </authorList>
    </citation>
    <scope>NUCLEOTIDE SEQUENCE [LARGE SCALE GENOMIC DNA]</scope>
    <source>
        <strain evidence="2 3">DSM 23609</strain>
    </source>
</reference>
<dbReference type="Pfam" id="PF01370">
    <property type="entry name" value="Epimerase"/>
    <property type="match status" value="1"/>
</dbReference>
<name>A0A1I2JEW5_9GAMM</name>
<dbReference type="InterPro" id="IPR051783">
    <property type="entry name" value="NAD(P)-dependent_oxidoreduct"/>
</dbReference>
<keyword evidence="3" id="KW-1185">Reference proteome</keyword>
<evidence type="ECO:0000313" key="3">
    <source>
        <dbReference type="Proteomes" id="UP000199771"/>
    </source>
</evidence>
<protein>
    <submittedName>
        <fullName evidence="2">Nucleoside-diphosphate-sugar epimerase</fullName>
    </submittedName>
</protein>
<dbReference type="PANTHER" id="PTHR48079:SF6">
    <property type="entry name" value="NAD(P)-BINDING DOMAIN-CONTAINING PROTEIN-RELATED"/>
    <property type="match status" value="1"/>
</dbReference>
<sequence>MDETGGIKPALVAGCGDIGLRVVRALRRSGGEVTAIVRDPQKAGVLQALGAGVRIEDLDDPQDAGDWPWLFWFAPPPTNGGRDTRLRGWLAAQRGRIGRIVYISTSGVYGDCGGRWIDEDEPLKPRTARAQRRVDAERALRDWSAASGGEIVILRVPGIYGPGRLLVERLRQGLPVLRDEESSYSNRVHADDLAAAAILAAQRGRSGAVYHIADGQPTTMADYFRRCARRLGLPEPQAVGRAEAQRCFTPAMWSFMEESKRLSIERARRELGFVPRYPDLDAGLSACFEPADPTDTEAA</sequence>
<feature type="domain" description="NAD-dependent epimerase/dehydratase" evidence="1">
    <location>
        <begin position="91"/>
        <end position="213"/>
    </location>
</feature>
<accession>A0A1I2JEW5</accession>
<dbReference type="Proteomes" id="UP000199771">
    <property type="component" value="Unassembled WGS sequence"/>
</dbReference>
<gene>
    <name evidence="2" type="ORF">SAMN04488120_10732</name>
</gene>
<dbReference type="Gene3D" id="3.40.50.720">
    <property type="entry name" value="NAD(P)-binding Rossmann-like Domain"/>
    <property type="match status" value="1"/>
</dbReference>
<dbReference type="EMBL" id="FOOC01000007">
    <property type="protein sequence ID" value="SFF52829.1"/>
    <property type="molecule type" value="Genomic_DNA"/>
</dbReference>
<organism evidence="2 3">
    <name type="scientific">Fontimonas thermophila</name>
    <dbReference type="NCBI Taxonomy" id="1076937"/>
    <lineage>
        <taxon>Bacteria</taxon>
        <taxon>Pseudomonadati</taxon>
        <taxon>Pseudomonadota</taxon>
        <taxon>Gammaproteobacteria</taxon>
        <taxon>Nevskiales</taxon>
        <taxon>Nevskiaceae</taxon>
        <taxon>Fontimonas</taxon>
    </lineage>
</organism>
<dbReference type="PANTHER" id="PTHR48079">
    <property type="entry name" value="PROTEIN YEEZ"/>
    <property type="match status" value="1"/>
</dbReference>
<dbReference type="CDD" id="cd05266">
    <property type="entry name" value="SDR_a4"/>
    <property type="match status" value="1"/>
</dbReference>
<dbReference type="SUPFAM" id="SSF51735">
    <property type="entry name" value="NAD(P)-binding Rossmann-fold domains"/>
    <property type="match status" value="1"/>
</dbReference>
<evidence type="ECO:0000313" key="2">
    <source>
        <dbReference type="EMBL" id="SFF52829.1"/>
    </source>
</evidence>
<dbReference type="AlphaFoldDB" id="A0A1I2JEW5"/>
<dbReference type="InterPro" id="IPR001509">
    <property type="entry name" value="Epimerase_deHydtase"/>
</dbReference>
<evidence type="ECO:0000259" key="1">
    <source>
        <dbReference type="Pfam" id="PF01370"/>
    </source>
</evidence>
<dbReference type="GO" id="GO:0005737">
    <property type="term" value="C:cytoplasm"/>
    <property type="evidence" value="ECO:0007669"/>
    <property type="project" value="TreeGrafter"/>
</dbReference>
<dbReference type="InterPro" id="IPR036291">
    <property type="entry name" value="NAD(P)-bd_dom_sf"/>
</dbReference>
<dbReference type="STRING" id="1076937.SAMN04488120_10732"/>
<proteinExistence type="predicted"/>